<keyword evidence="1" id="KW-1133">Transmembrane helix</keyword>
<organism evidence="2 3">
    <name type="scientific">Pseudonocardia bannensis</name>
    <dbReference type="NCBI Taxonomy" id="630973"/>
    <lineage>
        <taxon>Bacteria</taxon>
        <taxon>Bacillati</taxon>
        <taxon>Actinomycetota</taxon>
        <taxon>Actinomycetes</taxon>
        <taxon>Pseudonocardiales</taxon>
        <taxon>Pseudonocardiaceae</taxon>
        <taxon>Pseudonocardia</taxon>
    </lineage>
</organism>
<accession>A0A848DH95</accession>
<dbReference type="Proteomes" id="UP000586918">
    <property type="component" value="Unassembled WGS sequence"/>
</dbReference>
<name>A0A848DH95_9PSEU</name>
<evidence type="ECO:0000313" key="2">
    <source>
        <dbReference type="EMBL" id="NMH92050.1"/>
    </source>
</evidence>
<evidence type="ECO:0000256" key="1">
    <source>
        <dbReference type="SAM" id="Phobius"/>
    </source>
</evidence>
<evidence type="ECO:0000313" key="3">
    <source>
        <dbReference type="Proteomes" id="UP000586918"/>
    </source>
</evidence>
<sequence length="56" mass="6282">MLALVVMAVVVLFIVQNRDTVRIELFALSLTAPLWFLLVVMVALDALVGFLPARRR</sequence>
<dbReference type="EMBL" id="JAAXKZ010000030">
    <property type="protein sequence ID" value="NMH92050.1"/>
    <property type="molecule type" value="Genomic_DNA"/>
</dbReference>
<comment type="caution">
    <text evidence="2">The sequence shown here is derived from an EMBL/GenBank/DDBJ whole genome shotgun (WGS) entry which is preliminary data.</text>
</comment>
<proteinExistence type="predicted"/>
<keyword evidence="1" id="KW-0812">Transmembrane</keyword>
<keyword evidence="1" id="KW-0472">Membrane</keyword>
<protein>
    <submittedName>
        <fullName evidence="2">DUF1049 domain-containing protein</fullName>
    </submittedName>
</protein>
<gene>
    <name evidence="2" type="ORF">HF519_10810</name>
</gene>
<reference evidence="2 3" key="1">
    <citation type="submission" date="2020-04" db="EMBL/GenBank/DDBJ databases">
        <authorList>
            <person name="Klaysubun C."/>
            <person name="Duangmal K."/>
            <person name="Lipun K."/>
        </authorList>
    </citation>
    <scope>NUCLEOTIDE SEQUENCE [LARGE SCALE GENOMIC DNA]</scope>
    <source>
        <strain evidence="2 3">DSM 45300</strain>
    </source>
</reference>
<feature type="transmembrane region" description="Helical" evidence="1">
    <location>
        <begin position="33"/>
        <end position="53"/>
    </location>
</feature>
<keyword evidence="3" id="KW-1185">Reference proteome</keyword>
<dbReference type="AlphaFoldDB" id="A0A848DH95"/>